<feature type="compositionally biased region" description="Low complexity" evidence="2">
    <location>
        <begin position="441"/>
        <end position="466"/>
    </location>
</feature>
<dbReference type="KEGG" id="scac:106090559"/>
<dbReference type="STRING" id="35570.A0A1I8P123"/>
<accession>A0A1I8P123</accession>
<feature type="compositionally biased region" description="Basic and acidic residues" evidence="2">
    <location>
        <begin position="1402"/>
        <end position="1413"/>
    </location>
</feature>
<feature type="chain" id="PRO_5014271737" description="Mucin-5AC" evidence="3">
    <location>
        <begin position="29"/>
        <end position="1545"/>
    </location>
</feature>
<sequence>MRHPLKLVPPRWWAIFLWLSLVPASVFTLPTIESSNALRARLLQHVERSYFQPPALEETIHEVQQILNGDPSLPRLTRGEIEELYEKVTREEYHKSMEAGDKIRADNMRALMLVLPYNTDNNTEENLQELFTRPPVTKVVDSYTSHQPIQFLTPSGHNEGKFENVAVGPVDATTYKPSFMMKPPAMAPNPTTYHPSNPPPVLYRMTPSLNNDHLANFKPLVTDLPFNHAYGPQDFSNQTPKPGHRFSSHYSAKDVEFLKQALEKRKRPTTSTIKPVADVLESMGIVSQTQTRNRGGASYDEYYAAESAPVPQVVSVADLKGLRPQSLAPQIKPDAYSMFKPLNIGEEIRVKPEVEGYLTRFGIVGGRKRKAIKKNEASSTTQNALEQLGEGSEIATAKIPSGSLKAKKSAASGSRADELNKLLENLRELERLNLSPKIVATTPRPRPTTTTTTTTTSTTTTTTTTTPKPPTTPALITNGDPLLIEPKKPRRRIDPNFDINFGSQGNQETAAQSDELSKLLKNLQELENLNVKPQNALKPVSSVNRGGNAAASRPVGVVTPAPPTIESQTLGNRFSQSGLTPQQHLLQLQQQVGRGSTQPDLQQLQLVLQQLQAYEKANAKTSKKPTTTTTSRPSSPLAGLTPQQHLLLLQQQAARGQTQPDLQQLQQVLQELQAYEQVSVRTTQRPTTTTTTPRTTTSRRPAVNVNAQLGPTDIWQLRQLLTDDSQLEKLFEQAKARQKPKATTTTTSTTSRPAPTLTDLVELQKYFAELDRAAVKTTSTTTPAPTTTTSTTTTTTTTTPPPPPPPTTTTTTTTTSTTTTTPRPYTTHAPPPLSSIDYEPRPKKQSADQAQLEELINRVQQLERLNSRPANLPSPLATDTPLSPLLGFTTRNVKAPTKDDYRLPVNDFANLRNLYNQVGNGDRGQYGDIEISTKATAAKAYEEQLYESTTRRSQNFAQRIIDITNDTGSGSSLREVDANEFVQLQKLLSKVQELERVRIALPTPNPSPKTKNEREATQSPALQSAASQRSQNVQKLNGAHIVYPNKEEYYAASEKDIHTPKELNFKKVEDLIMKEADIENLRLDLPTYKQTLEKPFVNKQQPEQTSSEELREIVYAKPYVESSTYKDLEPPMIHKTVTKEPPRFVAKTSSEVNKVKHEKSDLEELQKLLNNAQELKKLGITLPKELTEKLETKLDLNGLKDVEQTQPEEISKEKYFQDRERPVFRPTTESPEENEPSEKTAVFSLTTMKSLTPREPKTTTESSVELPVFSATKIIEAAIKRAANKIGVSTEFPQGFQRRSDEKVEDLQFDDGDDMTAAFSEFNYQMALPEREDSEGEFSEMNYQTALPENTSEGDMSSTENPAKDLGELQRLIKNLEELQKLNISNNPELLRKADAQYLESLKKTQSPEDDKLKARRQSAETTEATTAASSGKSSTENPTRVQLNLNLDEVMESSSIKTSTEASSSSSTSTTTEESRNGSLADLEDSFGPDPNTEAPPPPKKKNGFYFLADWNSFLEVGDGDDQVVVRLSPKIGDPRLFLPVKIP</sequence>
<feature type="compositionally biased region" description="Polar residues" evidence="2">
    <location>
        <begin position="1017"/>
        <end position="1030"/>
    </location>
</feature>
<keyword evidence="1" id="KW-0175">Coiled coil</keyword>
<feature type="region of interest" description="Disordered" evidence="2">
    <location>
        <begin position="733"/>
        <end position="756"/>
    </location>
</feature>
<proteinExistence type="predicted"/>
<dbReference type="OrthoDB" id="8192746at2759"/>
<feature type="region of interest" description="Disordered" evidence="2">
    <location>
        <begin position="999"/>
        <end position="1030"/>
    </location>
</feature>
<evidence type="ECO:0000313" key="4">
    <source>
        <dbReference type="EnsemblMetazoa" id="SCAU003885-PA"/>
    </source>
</evidence>
<feature type="compositionally biased region" description="Low complexity" evidence="2">
    <location>
        <begin position="741"/>
        <end position="756"/>
    </location>
</feature>
<feature type="region of interest" description="Disordered" evidence="2">
    <location>
        <begin position="538"/>
        <end position="561"/>
    </location>
</feature>
<reference evidence="4" key="2">
    <citation type="submission" date="2020-05" db="UniProtKB">
        <authorList>
            <consortium name="EnsemblMetazoa"/>
        </authorList>
    </citation>
    <scope>IDENTIFICATION</scope>
    <source>
        <strain evidence="4">USDA</strain>
    </source>
</reference>
<evidence type="ECO:0000256" key="2">
    <source>
        <dbReference type="SAM" id="MobiDB-lite"/>
    </source>
</evidence>
<dbReference type="VEuPathDB" id="VectorBase:SCAU003885"/>
<dbReference type="PANTHER" id="PTHR48125:SF12">
    <property type="entry name" value="AT HOOK TRANSCRIPTION FACTOR FAMILY-RELATED"/>
    <property type="match status" value="1"/>
</dbReference>
<feature type="region of interest" description="Disordered" evidence="2">
    <location>
        <begin position="776"/>
        <end position="849"/>
    </location>
</feature>
<name>A0A1I8P123_STOCA</name>
<feature type="compositionally biased region" description="Low complexity" evidence="2">
    <location>
        <begin position="1453"/>
        <end position="1473"/>
    </location>
</feature>
<feature type="region of interest" description="Disordered" evidence="2">
    <location>
        <begin position="617"/>
        <end position="639"/>
    </location>
</feature>
<gene>
    <name evidence="4" type="primary">106090559</name>
</gene>
<evidence type="ECO:0000313" key="5">
    <source>
        <dbReference type="Proteomes" id="UP000095300"/>
    </source>
</evidence>
<feature type="compositionally biased region" description="Low complexity" evidence="2">
    <location>
        <begin position="777"/>
        <end position="798"/>
    </location>
</feature>
<dbReference type="EnsemblMetazoa" id="SCAU003885-RB">
    <property type="protein sequence ID" value="SCAU003885-PB"/>
    <property type="gene ID" value="SCAU003885"/>
</dbReference>
<keyword evidence="5" id="KW-1185">Reference proteome</keyword>
<feature type="compositionally biased region" description="Low complexity" evidence="2">
    <location>
        <begin position="1420"/>
        <end position="1437"/>
    </location>
</feature>
<keyword evidence="3" id="KW-0732">Signal</keyword>
<feature type="compositionally biased region" description="Polar residues" evidence="2">
    <location>
        <begin position="501"/>
        <end position="513"/>
    </location>
</feature>
<evidence type="ECO:0000256" key="3">
    <source>
        <dbReference type="SAM" id="SignalP"/>
    </source>
</evidence>
<feature type="region of interest" description="Disordered" evidence="2">
    <location>
        <begin position="1453"/>
        <end position="1502"/>
    </location>
</feature>
<dbReference type="EnsemblMetazoa" id="SCAU003885-RA">
    <property type="protein sequence ID" value="SCAU003885-PA"/>
    <property type="gene ID" value="SCAU003885"/>
</dbReference>
<dbReference type="PANTHER" id="PTHR48125">
    <property type="entry name" value="LP07818P1"/>
    <property type="match status" value="1"/>
</dbReference>
<feature type="coiled-coil region" evidence="1">
    <location>
        <begin position="1145"/>
        <end position="1178"/>
    </location>
</feature>
<feature type="region of interest" description="Disordered" evidence="2">
    <location>
        <begin position="1402"/>
        <end position="1441"/>
    </location>
</feature>
<feature type="compositionally biased region" description="Low complexity" evidence="2">
    <location>
        <begin position="808"/>
        <end position="828"/>
    </location>
</feature>
<dbReference type="Proteomes" id="UP000095300">
    <property type="component" value="Unassembled WGS sequence"/>
</dbReference>
<protein>
    <recommendedName>
        <fullName evidence="6">Mucin-5AC</fullName>
    </recommendedName>
</protein>
<feature type="signal peptide" evidence="3">
    <location>
        <begin position="1"/>
        <end position="28"/>
    </location>
</feature>
<organism evidence="4 5">
    <name type="scientific">Stomoxys calcitrans</name>
    <name type="common">Stable fly</name>
    <name type="synonym">Conops calcitrans</name>
    <dbReference type="NCBI Taxonomy" id="35570"/>
    <lineage>
        <taxon>Eukaryota</taxon>
        <taxon>Metazoa</taxon>
        <taxon>Ecdysozoa</taxon>
        <taxon>Arthropoda</taxon>
        <taxon>Hexapoda</taxon>
        <taxon>Insecta</taxon>
        <taxon>Pterygota</taxon>
        <taxon>Neoptera</taxon>
        <taxon>Endopterygota</taxon>
        <taxon>Diptera</taxon>
        <taxon>Brachycera</taxon>
        <taxon>Muscomorpha</taxon>
        <taxon>Muscoidea</taxon>
        <taxon>Muscidae</taxon>
        <taxon>Stomoxys</taxon>
    </lineage>
</organism>
<feature type="region of interest" description="Disordered" evidence="2">
    <location>
        <begin position="1219"/>
        <end position="1242"/>
    </location>
</feature>
<evidence type="ECO:0008006" key="6">
    <source>
        <dbReference type="Google" id="ProtNLM"/>
    </source>
</evidence>
<reference evidence="5" key="1">
    <citation type="submission" date="2015-05" db="EMBL/GenBank/DDBJ databases">
        <authorList>
            <person name="Wilson R.K."/>
            <person name="Warren W.C."/>
            <person name="Olafson P."/>
        </authorList>
    </citation>
    <scope>NUCLEOTIDE SEQUENCE [LARGE SCALE GENOMIC DNA]</scope>
    <source>
        <strain evidence="5">USDA</strain>
    </source>
</reference>
<feature type="compositionally biased region" description="Low complexity" evidence="2">
    <location>
        <begin position="624"/>
        <end position="639"/>
    </location>
</feature>
<feature type="region of interest" description="Disordered" evidence="2">
    <location>
        <begin position="439"/>
        <end position="513"/>
    </location>
</feature>
<evidence type="ECO:0000256" key="1">
    <source>
        <dbReference type="SAM" id="Coils"/>
    </source>
</evidence>